<gene>
    <name evidence="1" type="ORF">SLEP1_g33431</name>
</gene>
<comment type="caution">
    <text evidence="1">The sequence shown here is derived from an EMBL/GenBank/DDBJ whole genome shotgun (WGS) entry which is preliminary data.</text>
</comment>
<keyword evidence="2" id="KW-1185">Reference proteome</keyword>
<organism evidence="1 2">
    <name type="scientific">Rubroshorea leprosula</name>
    <dbReference type="NCBI Taxonomy" id="152421"/>
    <lineage>
        <taxon>Eukaryota</taxon>
        <taxon>Viridiplantae</taxon>
        <taxon>Streptophyta</taxon>
        <taxon>Embryophyta</taxon>
        <taxon>Tracheophyta</taxon>
        <taxon>Spermatophyta</taxon>
        <taxon>Magnoliopsida</taxon>
        <taxon>eudicotyledons</taxon>
        <taxon>Gunneridae</taxon>
        <taxon>Pentapetalae</taxon>
        <taxon>rosids</taxon>
        <taxon>malvids</taxon>
        <taxon>Malvales</taxon>
        <taxon>Dipterocarpaceae</taxon>
        <taxon>Rubroshorea</taxon>
    </lineage>
</organism>
<name>A0AAV5KGS1_9ROSI</name>
<dbReference type="EMBL" id="BPVZ01000064">
    <property type="protein sequence ID" value="GKV23729.1"/>
    <property type="molecule type" value="Genomic_DNA"/>
</dbReference>
<reference evidence="1 2" key="1">
    <citation type="journal article" date="2021" name="Commun. Biol.">
        <title>The genome of Shorea leprosula (Dipterocarpaceae) highlights the ecological relevance of drought in aseasonal tropical rainforests.</title>
        <authorList>
            <person name="Ng K.K.S."/>
            <person name="Kobayashi M.J."/>
            <person name="Fawcett J.A."/>
            <person name="Hatakeyama M."/>
            <person name="Paape T."/>
            <person name="Ng C.H."/>
            <person name="Ang C.C."/>
            <person name="Tnah L.H."/>
            <person name="Lee C.T."/>
            <person name="Nishiyama T."/>
            <person name="Sese J."/>
            <person name="O'Brien M.J."/>
            <person name="Copetti D."/>
            <person name="Mohd Noor M.I."/>
            <person name="Ong R.C."/>
            <person name="Putra M."/>
            <person name="Sireger I.Z."/>
            <person name="Indrioko S."/>
            <person name="Kosugi Y."/>
            <person name="Izuno A."/>
            <person name="Isagi Y."/>
            <person name="Lee S.L."/>
            <person name="Shimizu K.K."/>
        </authorList>
    </citation>
    <scope>NUCLEOTIDE SEQUENCE [LARGE SCALE GENOMIC DNA]</scope>
    <source>
        <strain evidence="1">214</strain>
    </source>
</reference>
<evidence type="ECO:0000313" key="1">
    <source>
        <dbReference type="EMBL" id="GKV23729.1"/>
    </source>
</evidence>
<dbReference type="Proteomes" id="UP001054252">
    <property type="component" value="Unassembled WGS sequence"/>
</dbReference>
<protein>
    <submittedName>
        <fullName evidence="1">Uncharacterized protein</fullName>
    </submittedName>
</protein>
<dbReference type="AlphaFoldDB" id="A0AAV5KGS1"/>
<sequence length="104" mass="11440">MSGDGAWSWEVSGCGFEEKSTAVRGYLLRITVLGRRFLRTLYALIFTGGEGFSCNFIADNRRQGLYNRQRRENFCNVRTAVRSVADSPGAALPALSLSPSGMRA</sequence>
<accession>A0AAV5KGS1</accession>
<proteinExistence type="predicted"/>
<evidence type="ECO:0000313" key="2">
    <source>
        <dbReference type="Proteomes" id="UP001054252"/>
    </source>
</evidence>